<dbReference type="Gene3D" id="2.40.128.20">
    <property type="match status" value="1"/>
</dbReference>
<keyword evidence="2" id="KW-0446">Lipid-binding</keyword>
<dbReference type="GO" id="GO:0008289">
    <property type="term" value="F:lipid binding"/>
    <property type="evidence" value="ECO:0007669"/>
    <property type="project" value="UniProtKB-UniRule"/>
</dbReference>
<comment type="similarity">
    <text evidence="1 2">Belongs to the calycin superfamily. Lipocalin family.</text>
</comment>
<gene>
    <name evidence="4" type="ORF">BV912_06595</name>
</gene>
<feature type="signal peptide" evidence="2">
    <location>
        <begin position="1"/>
        <end position="20"/>
    </location>
</feature>
<dbReference type="PANTHER" id="PTHR10612">
    <property type="entry name" value="APOLIPOPROTEIN D"/>
    <property type="match status" value="1"/>
</dbReference>
<name>A0A1X3DHX1_9NEIS</name>
<protein>
    <recommendedName>
        <fullName evidence="2">Outer membrane lipoprotein Blc</fullName>
    </recommendedName>
</protein>
<feature type="domain" description="Lipocalin/cytosolic fatty-acid binding" evidence="3">
    <location>
        <begin position="32"/>
        <end position="177"/>
    </location>
</feature>
<dbReference type="PROSITE" id="PS00213">
    <property type="entry name" value="LIPOCALIN"/>
    <property type="match status" value="1"/>
</dbReference>
<evidence type="ECO:0000259" key="3">
    <source>
        <dbReference type="Pfam" id="PF08212"/>
    </source>
</evidence>
<dbReference type="GO" id="GO:0006950">
    <property type="term" value="P:response to stress"/>
    <property type="evidence" value="ECO:0007669"/>
    <property type="project" value="UniProtKB-ARBA"/>
</dbReference>
<sequence length="182" mass="20680">MNMKYMLFAGAMCGALSVQAADLPPLKTVPQVDVQRYAGQWYEIARLPMPYQDQCVSDVTATYRINSNDTISVTNRCLKSDGKWSVAEGLARAHNAENTKLSVTFLPKAIRWLPVGKAPYWVMALDSDYQYAMVGQPDRKYLWLLSRKPQMDETVYQSYLKQAQEQGYDLSALIRTKHGQTK</sequence>
<dbReference type="PANTHER" id="PTHR10612:SF34">
    <property type="entry name" value="APOLIPOPROTEIN D"/>
    <property type="match status" value="1"/>
</dbReference>
<dbReference type="InterPro" id="IPR002446">
    <property type="entry name" value="Lipocalin_bac"/>
</dbReference>
<comment type="subcellular location">
    <subcellularLocation>
        <location evidence="2">Cell outer membrane</location>
    </subcellularLocation>
</comment>
<evidence type="ECO:0000256" key="1">
    <source>
        <dbReference type="ARBA" id="ARBA00006889"/>
    </source>
</evidence>
<keyword evidence="2" id="KW-0998">Cell outer membrane</keyword>
<dbReference type="InterPro" id="IPR022271">
    <property type="entry name" value="Lipocalin_ApoD"/>
</dbReference>
<dbReference type="Pfam" id="PF08212">
    <property type="entry name" value="Lipocalin_2"/>
    <property type="match status" value="1"/>
</dbReference>
<organism evidence="4 5">
    <name type="scientific">Neisseria dumasiana</name>
    <dbReference type="NCBI Taxonomy" id="1931275"/>
    <lineage>
        <taxon>Bacteria</taxon>
        <taxon>Pseudomonadati</taxon>
        <taxon>Pseudomonadota</taxon>
        <taxon>Betaproteobacteria</taxon>
        <taxon>Neisseriales</taxon>
        <taxon>Neisseriaceae</taxon>
        <taxon>Neisseria</taxon>
    </lineage>
</organism>
<comment type="caution">
    <text evidence="4">The sequence shown here is derived from an EMBL/GenBank/DDBJ whole genome shotgun (WGS) entry which is preliminary data.</text>
</comment>
<evidence type="ECO:0000313" key="4">
    <source>
        <dbReference type="EMBL" id="OSI21272.1"/>
    </source>
</evidence>
<dbReference type="InterPro" id="IPR012674">
    <property type="entry name" value="Calycin"/>
</dbReference>
<dbReference type="AlphaFoldDB" id="A0A1X3DHX1"/>
<keyword evidence="2" id="KW-0732">Signal</keyword>
<dbReference type="PIRSF" id="PIRSF036893">
    <property type="entry name" value="Lipocalin_ApoD"/>
    <property type="match status" value="1"/>
</dbReference>
<comment type="function">
    <text evidence="2">Involved in the storage or transport of lipids necessary for membrane maintenance under stressful conditions. Displays a binding preference for lysophospholipids.</text>
</comment>
<evidence type="ECO:0000256" key="2">
    <source>
        <dbReference type="PIRNR" id="PIRNR036893"/>
    </source>
</evidence>
<accession>A0A1X3DHX1</accession>
<proteinExistence type="inferred from homology"/>
<dbReference type="InterPro" id="IPR047202">
    <property type="entry name" value="Lipocalin_Blc-like_dom"/>
</dbReference>
<dbReference type="CDD" id="cd19438">
    <property type="entry name" value="lipocalin_Blc-like"/>
    <property type="match status" value="1"/>
</dbReference>
<keyword evidence="2" id="KW-0449">Lipoprotein</keyword>
<feature type="chain" id="PRO_5013435903" description="Outer membrane lipoprotein Blc" evidence="2">
    <location>
        <begin position="21"/>
        <end position="182"/>
    </location>
</feature>
<reference evidence="5" key="1">
    <citation type="submission" date="2017-01" db="EMBL/GenBank/DDBJ databases">
        <authorList>
            <person name="Mah S.A."/>
            <person name="Swanson W.J."/>
            <person name="Moy G.W."/>
            <person name="Vacquier V.D."/>
        </authorList>
    </citation>
    <scope>NUCLEOTIDE SEQUENCE [LARGE SCALE GENOMIC DNA]</scope>
    <source>
        <strain evidence="5">124861</strain>
    </source>
</reference>
<evidence type="ECO:0000313" key="5">
    <source>
        <dbReference type="Proteomes" id="UP000193303"/>
    </source>
</evidence>
<keyword evidence="2" id="KW-0472">Membrane</keyword>
<dbReference type="Proteomes" id="UP000193303">
    <property type="component" value="Unassembled WGS sequence"/>
</dbReference>
<dbReference type="GO" id="GO:0009279">
    <property type="term" value="C:cell outer membrane"/>
    <property type="evidence" value="ECO:0007669"/>
    <property type="project" value="UniProtKB-SubCell"/>
</dbReference>
<dbReference type="EMBL" id="MTAB01000012">
    <property type="protein sequence ID" value="OSI21272.1"/>
    <property type="molecule type" value="Genomic_DNA"/>
</dbReference>
<comment type="subunit">
    <text evidence="2">Homodimer.</text>
</comment>
<dbReference type="InterPro" id="IPR000566">
    <property type="entry name" value="Lipocln_cytosolic_FA-bd_dom"/>
</dbReference>
<dbReference type="PRINTS" id="PR01171">
    <property type="entry name" value="BCTLIPOCALIN"/>
</dbReference>
<dbReference type="SUPFAM" id="SSF50814">
    <property type="entry name" value="Lipocalins"/>
    <property type="match status" value="1"/>
</dbReference>
<dbReference type="InterPro" id="IPR022272">
    <property type="entry name" value="Lipocalin_CS"/>
</dbReference>